<comment type="caution">
    <text evidence="1">The sequence shown here is derived from an EMBL/GenBank/DDBJ whole genome shotgun (WGS) entry which is preliminary data.</text>
</comment>
<feature type="non-terminal residue" evidence="1">
    <location>
        <position position="1"/>
    </location>
</feature>
<proteinExistence type="predicted"/>
<reference evidence="1" key="1">
    <citation type="journal article" date="2014" name="Front. Microbiol.">
        <title>High frequency of phylogenetically diverse reductive dehalogenase-homologous genes in deep subseafloor sedimentary metagenomes.</title>
        <authorList>
            <person name="Kawai M."/>
            <person name="Futagami T."/>
            <person name="Toyoda A."/>
            <person name="Takaki Y."/>
            <person name="Nishi S."/>
            <person name="Hori S."/>
            <person name="Arai W."/>
            <person name="Tsubouchi T."/>
            <person name="Morono Y."/>
            <person name="Uchiyama I."/>
            <person name="Ito T."/>
            <person name="Fujiyama A."/>
            <person name="Inagaki F."/>
            <person name="Takami H."/>
        </authorList>
    </citation>
    <scope>NUCLEOTIDE SEQUENCE</scope>
    <source>
        <strain evidence="1">Expedition CK06-06</strain>
    </source>
</reference>
<dbReference type="AlphaFoldDB" id="X1FPI9"/>
<sequence length="42" mass="5141">EFALRLAFLWLYYCQKCMNSNLLDDKDDQLSLEDWLEKIARE</sequence>
<evidence type="ECO:0000313" key="1">
    <source>
        <dbReference type="EMBL" id="GAH22683.1"/>
    </source>
</evidence>
<accession>X1FPI9</accession>
<protein>
    <submittedName>
        <fullName evidence="1">Uncharacterized protein</fullName>
    </submittedName>
</protein>
<name>X1FPI9_9ZZZZ</name>
<dbReference type="EMBL" id="BART01041041">
    <property type="protein sequence ID" value="GAH22683.1"/>
    <property type="molecule type" value="Genomic_DNA"/>
</dbReference>
<organism evidence="1">
    <name type="scientific">marine sediment metagenome</name>
    <dbReference type="NCBI Taxonomy" id="412755"/>
    <lineage>
        <taxon>unclassified sequences</taxon>
        <taxon>metagenomes</taxon>
        <taxon>ecological metagenomes</taxon>
    </lineage>
</organism>
<gene>
    <name evidence="1" type="ORF">S01H4_66340</name>
</gene>